<dbReference type="OrthoDB" id="4467587at2759"/>
<reference evidence="2" key="1">
    <citation type="journal article" date="2017" name="Genome Biol.">
        <title>Comparative genomics reveals high biological diversity and specific adaptations in the industrially and medically important fungal genus Aspergillus.</title>
        <authorList>
            <person name="de Vries R.P."/>
            <person name="Riley R."/>
            <person name="Wiebenga A."/>
            <person name="Aguilar-Osorio G."/>
            <person name="Amillis S."/>
            <person name="Uchima C.A."/>
            <person name="Anderluh G."/>
            <person name="Asadollahi M."/>
            <person name="Askin M."/>
            <person name="Barry K."/>
            <person name="Battaglia E."/>
            <person name="Bayram O."/>
            <person name="Benocci T."/>
            <person name="Braus-Stromeyer S.A."/>
            <person name="Caldana C."/>
            <person name="Canovas D."/>
            <person name="Cerqueira G.C."/>
            <person name="Chen F."/>
            <person name="Chen W."/>
            <person name="Choi C."/>
            <person name="Clum A."/>
            <person name="Dos Santos R.A."/>
            <person name="Damasio A.R."/>
            <person name="Diallinas G."/>
            <person name="Emri T."/>
            <person name="Fekete E."/>
            <person name="Flipphi M."/>
            <person name="Freyberg S."/>
            <person name="Gallo A."/>
            <person name="Gournas C."/>
            <person name="Habgood R."/>
            <person name="Hainaut M."/>
            <person name="Harispe M.L."/>
            <person name="Henrissat B."/>
            <person name="Hilden K.S."/>
            <person name="Hope R."/>
            <person name="Hossain A."/>
            <person name="Karabika E."/>
            <person name="Karaffa L."/>
            <person name="Karanyi Z."/>
            <person name="Krasevec N."/>
            <person name="Kuo A."/>
            <person name="Kusch H."/>
            <person name="LaButti K."/>
            <person name="Lagendijk E.L."/>
            <person name="Lapidus A."/>
            <person name="Levasseur A."/>
            <person name="Lindquist E."/>
            <person name="Lipzen A."/>
            <person name="Logrieco A.F."/>
            <person name="MacCabe A."/>
            <person name="Maekelae M.R."/>
            <person name="Malavazi I."/>
            <person name="Melin P."/>
            <person name="Meyer V."/>
            <person name="Mielnichuk N."/>
            <person name="Miskei M."/>
            <person name="Molnar A.P."/>
            <person name="Mule G."/>
            <person name="Ngan C.Y."/>
            <person name="Orejas M."/>
            <person name="Orosz E."/>
            <person name="Ouedraogo J.P."/>
            <person name="Overkamp K.M."/>
            <person name="Park H.-S."/>
            <person name="Perrone G."/>
            <person name="Piumi F."/>
            <person name="Punt P.J."/>
            <person name="Ram A.F."/>
            <person name="Ramon A."/>
            <person name="Rauscher S."/>
            <person name="Record E."/>
            <person name="Riano-Pachon D.M."/>
            <person name="Robert V."/>
            <person name="Roehrig J."/>
            <person name="Ruller R."/>
            <person name="Salamov A."/>
            <person name="Salih N.S."/>
            <person name="Samson R.A."/>
            <person name="Sandor E."/>
            <person name="Sanguinetti M."/>
            <person name="Schuetze T."/>
            <person name="Sepcic K."/>
            <person name="Shelest E."/>
            <person name="Sherlock G."/>
            <person name="Sophianopoulou V."/>
            <person name="Squina F.M."/>
            <person name="Sun H."/>
            <person name="Susca A."/>
            <person name="Todd R.B."/>
            <person name="Tsang A."/>
            <person name="Unkles S.E."/>
            <person name="van de Wiele N."/>
            <person name="van Rossen-Uffink D."/>
            <person name="Oliveira J.V."/>
            <person name="Vesth T.C."/>
            <person name="Visser J."/>
            <person name="Yu J.-H."/>
            <person name="Zhou M."/>
            <person name="Andersen M.R."/>
            <person name="Archer D.B."/>
            <person name="Baker S.E."/>
            <person name="Benoit I."/>
            <person name="Brakhage A.A."/>
            <person name="Braus G.H."/>
            <person name="Fischer R."/>
            <person name="Frisvad J.C."/>
            <person name="Goldman G.H."/>
            <person name="Houbraken J."/>
            <person name="Oakley B."/>
            <person name="Pocsi I."/>
            <person name="Scazzocchio C."/>
            <person name="Seiboth B."/>
            <person name="vanKuyk P.A."/>
            <person name="Wortman J."/>
            <person name="Dyer P.S."/>
            <person name="Grigoriev I.V."/>
        </authorList>
    </citation>
    <scope>NUCLEOTIDE SEQUENCE [LARGE SCALE GENOMIC DNA]</scope>
    <source>
        <strain evidence="2">CBS 593.65</strain>
    </source>
</reference>
<dbReference type="VEuPathDB" id="FungiDB:ASPSYDRAFT_512457"/>
<sequence>MVIGDTVCAALDHGGGVRFGPQTFAIYSCASLPPGFEHFKQNIALYTQLKDSASRVCKSLPIYVNLDDSAVAQIASLPVLSPTQPSATTIYQLPWFLINAATSTQHCVIGRGSAVESLLVILQRPWCVLEVCCTDIETVAAVRQFALLATQADPDSYHVAVQLLSHEYRARISPVLTDVLHSADSCASRCSEKALCDIYAATTLVHSYNRFWLPLVCSCAVYLDISFSEVVRRIRDDSCDGPGDCQGWIRLYRGLLGRIGDWVV</sequence>
<evidence type="ECO:0000313" key="1">
    <source>
        <dbReference type="EMBL" id="OJJ53945.1"/>
    </source>
</evidence>
<dbReference type="AlphaFoldDB" id="A0A1L9T3H8"/>
<proteinExistence type="predicted"/>
<dbReference type="GeneID" id="63764330"/>
<evidence type="ECO:0000313" key="2">
    <source>
        <dbReference type="Proteomes" id="UP000184356"/>
    </source>
</evidence>
<organism evidence="1 2">
    <name type="scientific">Aspergillus sydowii CBS 593.65</name>
    <dbReference type="NCBI Taxonomy" id="1036612"/>
    <lineage>
        <taxon>Eukaryota</taxon>
        <taxon>Fungi</taxon>
        <taxon>Dikarya</taxon>
        <taxon>Ascomycota</taxon>
        <taxon>Pezizomycotina</taxon>
        <taxon>Eurotiomycetes</taxon>
        <taxon>Eurotiomycetidae</taxon>
        <taxon>Eurotiales</taxon>
        <taxon>Aspergillaceae</taxon>
        <taxon>Aspergillus</taxon>
        <taxon>Aspergillus subgen. Nidulantes</taxon>
    </lineage>
</organism>
<dbReference type="Proteomes" id="UP000184356">
    <property type="component" value="Unassembled WGS sequence"/>
</dbReference>
<name>A0A1L9T3H8_9EURO</name>
<protein>
    <submittedName>
        <fullName evidence="1">Uncharacterized protein</fullName>
    </submittedName>
</protein>
<dbReference type="RefSeq" id="XP_040697751.1">
    <property type="nucleotide sequence ID" value="XM_040848257.1"/>
</dbReference>
<dbReference type="EMBL" id="KV878596">
    <property type="protein sequence ID" value="OJJ53945.1"/>
    <property type="molecule type" value="Genomic_DNA"/>
</dbReference>
<gene>
    <name evidence="1" type="ORF">ASPSYDRAFT_512457</name>
</gene>
<accession>A0A1L9T3H8</accession>
<keyword evidence="2" id="KW-1185">Reference proteome</keyword>